<dbReference type="Gene3D" id="3.40.30.10">
    <property type="entry name" value="Glutaredoxin"/>
    <property type="match status" value="1"/>
</dbReference>
<gene>
    <name evidence="1" type="primary">ytxJ</name>
    <name evidence="1" type="ORF">Q5761_03560</name>
</gene>
<dbReference type="Pfam" id="PF11009">
    <property type="entry name" value="BrxC"/>
    <property type="match status" value="1"/>
</dbReference>
<keyword evidence="2" id="KW-1185">Reference proteome</keyword>
<organism evidence="1 2">
    <name type="scientific">Thermaerobacter composti</name>
    <dbReference type="NCBI Taxonomy" id="554949"/>
    <lineage>
        <taxon>Bacteria</taxon>
        <taxon>Bacillati</taxon>
        <taxon>Bacillota</taxon>
        <taxon>Clostridia</taxon>
        <taxon>Eubacteriales</taxon>
        <taxon>Clostridiales Family XVII. Incertae Sedis</taxon>
        <taxon>Thermaerobacter</taxon>
    </lineage>
</organism>
<dbReference type="Proteomes" id="UP001304683">
    <property type="component" value="Chromosome"/>
</dbReference>
<reference evidence="1 2" key="1">
    <citation type="submission" date="2023-08" db="EMBL/GenBank/DDBJ databases">
        <title>Genome sequence of Thermaerobacter compostii strain Ins1, a spore-forming filamentous bacterium isolated from a deep geothermal reservoir.</title>
        <authorList>
            <person name="Bregnard D."/>
            <person name="Gonzalez D."/>
            <person name="Junier P."/>
        </authorList>
    </citation>
    <scope>NUCLEOTIDE SEQUENCE [LARGE SCALE GENOMIC DNA]</scope>
    <source>
        <strain evidence="1 2">Ins1</strain>
    </source>
</reference>
<dbReference type="InterPro" id="IPR036249">
    <property type="entry name" value="Thioredoxin-like_sf"/>
</dbReference>
<protein>
    <submittedName>
        <fullName evidence="1">Bacillithiol system redox-active protein YtxJ</fullName>
    </submittedName>
</protein>
<dbReference type="EMBL" id="CP132508">
    <property type="protein sequence ID" value="WPD19751.1"/>
    <property type="molecule type" value="Genomic_DNA"/>
</dbReference>
<dbReference type="RefSeq" id="WP_318751239.1">
    <property type="nucleotide sequence ID" value="NZ_CP132508.1"/>
</dbReference>
<dbReference type="InterPro" id="IPR022551">
    <property type="entry name" value="BrxC"/>
</dbReference>
<accession>A0ABZ0QQI3</accession>
<name>A0ABZ0QQI3_9FIRM</name>
<evidence type="ECO:0000313" key="1">
    <source>
        <dbReference type="EMBL" id="WPD19751.1"/>
    </source>
</evidence>
<sequence>MIVPLRTEADLDRMLTGSQPVLIFKHSTRCPISAAAYRAFRRFAASRPGAARYGVVHVIEQRALSDAIARRLGVQHASPQVLLWHRGMVRWHASHDAIHEAALAAALAGITAAERRGRARPRP</sequence>
<proteinExistence type="predicted"/>
<evidence type="ECO:0000313" key="2">
    <source>
        <dbReference type="Proteomes" id="UP001304683"/>
    </source>
</evidence>
<dbReference type="SUPFAM" id="SSF52833">
    <property type="entry name" value="Thioredoxin-like"/>
    <property type="match status" value="1"/>
</dbReference>
<dbReference type="NCBIfam" id="TIGR04019">
    <property type="entry name" value="B_thiol_YtxJ"/>
    <property type="match status" value="1"/>
</dbReference>